<dbReference type="InterPro" id="IPR011990">
    <property type="entry name" value="TPR-like_helical_dom_sf"/>
</dbReference>
<dbReference type="EMBL" id="JAFBDR010000002">
    <property type="protein sequence ID" value="MBM7570005.1"/>
    <property type="molecule type" value="Genomic_DNA"/>
</dbReference>
<keyword evidence="1" id="KW-1133">Transmembrane helix</keyword>
<keyword evidence="1" id="KW-0472">Membrane</keyword>
<reference evidence="2 3" key="1">
    <citation type="submission" date="2021-01" db="EMBL/GenBank/DDBJ databases">
        <title>Genomic Encyclopedia of Type Strains, Phase IV (KMG-IV): sequencing the most valuable type-strain genomes for metagenomic binning, comparative biology and taxonomic classification.</title>
        <authorList>
            <person name="Goeker M."/>
        </authorList>
    </citation>
    <scope>NUCLEOTIDE SEQUENCE [LARGE SCALE GENOMIC DNA]</scope>
    <source>
        <strain evidence="2 3">DSM 23711</strain>
    </source>
</reference>
<organism evidence="2 3">
    <name type="scientific">Aquibacillus albus</name>
    <dbReference type="NCBI Taxonomy" id="1168171"/>
    <lineage>
        <taxon>Bacteria</taxon>
        <taxon>Bacillati</taxon>
        <taxon>Bacillota</taxon>
        <taxon>Bacilli</taxon>
        <taxon>Bacillales</taxon>
        <taxon>Bacillaceae</taxon>
        <taxon>Aquibacillus</taxon>
    </lineage>
</organism>
<evidence type="ECO:0000313" key="2">
    <source>
        <dbReference type="EMBL" id="MBM7570005.1"/>
    </source>
</evidence>
<keyword evidence="1" id="KW-0812">Transmembrane</keyword>
<sequence length="293" mass="34507">MINALIIYAVVSTLVFWLMRKKINWIVRLAFIVCIPVFGIILLIFLYFNKKEANSLPDWLIQISDDDDEEILQKDQHASVSNVIPFKDALMFNDNQLKRKMLLNMLKKDSFQNTHLLRAALENEDTETSHFAATAIMDTKSKLGNSIQDLEVELDKDPINLNKLIEMSQLLKNYLEVELVDHQTIRKYRYTYSGVLERILELNPYNEECFIKKIDNDLELGEYQNARYYCDLFRHYFPGNEESYFQTMKLYYQLKDDAGFQQTVHELRNSSIKLSQKGLSKLRFWIQGEANES</sequence>
<dbReference type="Proteomes" id="UP001296943">
    <property type="component" value="Unassembled WGS sequence"/>
</dbReference>
<accession>A0ABS2MVU4</accession>
<comment type="caution">
    <text evidence="2">The sequence shown here is derived from an EMBL/GenBank/DDBJ whole genome shotgun (WGS) entry which is preliminary data.</text>
</comment>
<feature type="transmembrane region" description="Helical" evidence="1">
    <location>
        <begin position="25"/>
        <end position="48"/>
    </location>
</feature>
<dbReference type="SUPFAM" id="SSF48452">
    <property type="entry name" value="TPR-like"/>
    <property type="match status" value="1"/>
</dbReference>
<proteinExistence type="predicted"/>
<evidence type="ECO:0000313" key="3">
    <source>
        <dbReference type="Proteomes" id="UP001296943"/>
    </source>
</evidence>
<keyword evidence="3" id="KW-1185">Reference proteome</keyword>
<dbReference type="RefSeq" id="WP_204497450.1">
    <property type="nucleotide sequence ID" value="NZ_JAFBDR010000002.1"/>
</dbReference>
<name>A0ABS2MVU4_9BACI</name>
<protein>
    <submittedName>
        <fullName evidence="2">Uncharacterized protein</fullName>
    </submittedName>
</protein>
<evidence type="ECO:0000256" key="1">
    <source>
        <dbReference type="SAM" id="Phobius"/>
    </source>
</evidence>
<gene>
    <name evidence="2" type="ORF">JOC48_000483</name>
</gene>